<dbReference type="OrthoDB" id="6436917at2759"/>
<dbReference type="PANTHER" id="PTHR47326:SF1">
    <property type="entry name" value="HTH PSQ-TYPE DOMAIN-CONTAINING PROTEIN"/>
    <property type="match status" value="1"/>
</dbReference>
<keyword evidence="2" id="KW-1185">Reference proteome</keyword>
<evidence type="ECO:0000313" key="1">
    <source>
        <dbReference type="EMBL" id="GBN98902.1"/>
    </source>
</evidence>
<reference evidence="1 2" key="1">
    <citation type="journal article" date="2019" name="Sci. Rep.">
        <title>Orb-weaving spider Araneus ventricosus genome elucidates the spidroin gene catalogue.</title>
        <authorList>
            <person name="Kono N."/>
            <person name="Nakamura H."/>
            <person name="Ohtoshi R."/>
            <person name="Moran D.A.P."/>
            <person name="Shinohara A."/>
            <person name="Yoshida Y."/>
            <person name="Fujiwara M."/>
            <person name="Mori M."/>
            <person name="Tomita M."/>
            <person name="Arakawa K."/>
        </authorList>
    </citation>
    <scope>NUCLEOTIDE SEQUENCE [LARGE SCALE GENOMIC DNA]</scope>
</reference>
<dbReference type="EMBL" id="BGPR01027998">
    <property type="protein sequence ID" value="GBN98902.1"/>
    <property type="molecule type" value="Genomic_DNA"/>
</dbReference>
<evidence type="ECO:0000313" key="2">
    <source>
        <dbReference type="Proteomes" id="UP000499080"/>
    </source>
</evidence>
<dbReference type="Proteomes" id="UP000499080">
    <property type="component" value="Unassembled WGS sequence"/>
</dbReference>
<dbReference type="Gene3D" id="3.30.420.10">
    <property type="entry name" value="Ribonuclease H-like superfamily/Ribonuclease H"/>
    <property type="match status" value="1"/>
</dbReference>
<comment type="caution">
    <text evidence="1">The sequence shown here is derived from an EMBL/GenBank/DDBJ whole genome shotgun (WGS) entry which is preliminary data.</text>
</comment>
<name>A0A4Y2TE72_ARAVE</name>
<protein>
    <recommendedName>
        <fullName evidence="3">Tc1-like transposase DDE domain-containing protein</fullName>
    </recommendedName>
</protein>
<proteinExistence type="predicted"/>
<evidence type="ECO:0008006" key="3">
    <source>
        <dbReference type="Google" id="ProtNLM"/>
    </source>
</evidence>
<dbReference type="GO" id="GO:0003676">
    <property type="term" value="F:nucleic acid binding"/>
    <property type="evidence" value="ECO:0007669"/>
    <property type="project" value="InterPro"/>
</dbReference>
<dbReference type="InterPro" id="IPR036397">
    <property type="entry name" value="RNaseH_sf"/>
</dbReference>
<gene>
    <name evidence="1" type="ORF">AVEN_119552_1</name>
</gene>
<organism evidence="1 2">
    <name type="scientific">Araneus ventricosus</name>
    <name type="common">Orbweaver spider</name>
    <name type="synonym">Epeira ventricosa</name>
    <dbReference type="NCBI Taxonomy" id="182803"/>
    <lineage>
        <taxon>Eukaryota</taxon>
        <taxon>Metazoa</taxon>
        <taxon>Ecdysozoa</taxon>
        <taxon>Arthropoda</taxon>
        <taxon>Chelicerata</taxon>
        <taxon>Arachnida</taxon>
        <taxon>Araneae</taxon>
        <taxon>Araneomorphae</taxon>
        <taxon>Entelegynae</taxon>
        <taxon>Araneoidea</taxon>
        <taxon>Araneidae</taxon>
        <taxon>Araneus</taxon>
    </lineage>
</organism>
<dbReference type="AlphaFoldDB" id="A0A4Y2TE72"/>
<sequence>MWFMHNGAPAQFSITVRHFLNATYPARWIGRCGPVAWPPHSPDLNTLDFFFWEHLKSLVYEMPVDSAEDLVARIAAEKINTTPGILERARQSFLRRCKLCNDTLSTCCEFLSGQ</sequence>
<accession>A0A4Y2TE72</accession>
<dbReference type="PANTHER" id="PTHR47326">
    <property type="entry name" value="TRANSPOSABLE ELEMENT TC3 TRANSPOSASE-LIKE PROTEIN"/>
    <property type="match status" value="1"/>
</dbReference>